<protein>
    <submittedName>
        <fullName evidence="2">Chondroitin polymerase</fullName>
    </submittedName>
</protein>
<dbReference type="InterPro" id="IPR001173">
    <property type="entry name" value="Glyco_trans_2-like"/>
</dbReference>
<dbReference type="EMBL" id="FMHG01000001">
    <property type="protein sequence ID" value="SCJ80061.1"/>
    <property type="molecule type" value="Genomic_DNA"/>
</dbReference>
<evidence type="ECO:0000313" key="2">
    <source>
        <dbReference type="EMBL" id="SCJ80061.1"/>
    </source>
</evidence>
<reference evidence="2" key="1">
    <citation type="submission" date="2015-09" db="EMBL/GenBank/DDBJ databases">
        <authorList>
            <consortium name="Pathogen Informatics"/>
        </authorList>
    </citation>
    <scope>NUCLEOTIDE SEQUENCE</scope>
    <source>
        <strain evidence="2">2789STDY5834896</strain>
    </source>
</reference>
<name>A0A1C6JDJ8_9FIRM</name>
<dbReference type="Gene3D" id="3.90.550.10">
    <property type="entry name" value="Spore Coat Polysaccharide Biosynthesis Protein SpsA, Chain A"/>
    <property type="match status" value="1"/>
</dbReference>
<sequence length="337" mass="39037">MKVLTIIVPCFNVEKYLHKTLQSFICKEDYMKQLEVLIINDGSTDGTESVANEFVSAHPSTFSLLNKPNGGHGSTINSGLRLATGKYTKIIDGDDWAEEGSVPALIDELKKTDVDAVLTNYKTFNMVTEEVIPYPFPKTYTAYGNELSWPEHIPAVPHFTLCTACFNTQYLKSLDFTLQENTFYVDEEYIFFTLSNIKTWKYTNIYLYVYLIGNTQQSISIKNRIGRLDHYHRVICRLVEYVRSHTNVRTDRPYCLDRLVTLVTTYYLLCLIYHPDREIGKHLAAELHKNISDIQELRAKSNRKYKVFLIMHNIHISGNMYDCLSNCKMLKFLHAKY</sequence>
<dbReference type="PANTHER" id="PTHR22916">
    <property type="entry name" value="GLYCOSYLTRANSFERASE"/>
    <property type="match status" value="1"/>
</dbReference>
<dbReference type="GO" id="GO:0016758">
    <property type="term" value="F:hexosyltransferase activity"/>
    <property type="evidence" value="ECO:0007669"/>
    <property type="project" value="UniProtKB-ARBA"/>
</dbReference>
<dbReference type="AlphaFoldDB" id="A0A1C6JDJ8"/>
<dbReference type="Pfam" id="PF00535">
    <property type="entry name" value="Glycos_transf_2"/>
    <property type="match status" value="1"/>
</dbReference>
<proteinExistence type="predicted"/>
<organism evidence="2">
    <name type="scientific">uncultured Anaerotruncus sp</name>
    <dbReference type="NCBI Taxonomy" id="905011"/>
    <lineage>
        <taxon>Bacteria</taxon>
        <taxon>Bacillati</taxon>
        <taxon>Bacillota</taxon>
        <taxon>Clostridia</taxon>
        <taxon>Eubacteriales</taxon>
        <taxon>Oscillospiraceae</taxon>
        <taxon>Anaerotruncus</taxon>
        <taxon>environmental samples</taxon>
    </lineage>
</organism>
<dbReference type="PANTHER" id="PTHR22916:SF3">
    <property type="entry name" value="UDP-GLCNAC:BETAGAL BETA-1,3-N-ACETYLGLUCOSAMINYLTRANSFERASE-LIKE PROTEIN 1"/>
    <property type="match status" value="1"/>
</dbReference>
<dbReference type="SUPFAM" id="SSF53448">
    <property type="entry name" value="Nucleotide-diphospho-sugar transferases"/>
    <property type="match status" value="1"/>
</dbReference>
<feature type="domain" description="Glycosyltransferase 2-like" evidence="1">
    <location>
        <begin position="5"/>
        <end position="140"/>
    </location>
</feature>
<dbReference type="CDD" id="cd00761">
    <property type="entry name" value="Glyco_tranf_GTA_type"/>
    <property type="match status" value="1"/>
</dbReference>
<accession>A0A1C6JDJ8</accession>
<gene>
    <name evidence="2" type="primary">kfoC_2</name>
    <name evidence="2" type="ORF">SAMEA3545359_02108</name>
</gene>
<evidence type="ECO:0000259" key="1">
    <source>
        <dbReference type="Pfam" id="PF00535"/>
    </source>
</evidence>
<dbReference type="InterPro" id="IPR029044">
    <property type="entry name" value="Nucleotide-diphossugar_trans"/>
</dbReference>